<accession>A0ACA9SRY9</accession>
<name>A0ACA9SRY9_9GLOM</name>
<feature type="non-terminal residue" evidence="1">
    <location>
        <position position="1"/>
    </location>
</feature>
<evidence type="ECO:0000313" key="2">
    <source>
        <dbReference type="Proteomes" id="UP000789920"/>
    </source>
</evidence>
<feature type="non-terminal residue" evidence="1">
    <location>
        <position position="173"/>
    </location>
</feature>
<gene>
    <name evidence="1" type="ORF">RPERSI_LOCUS34151</name>
</gene>
<reference evidence="1" key="1">
    <citation type="submission" date="2021-06" db="EMBL/GenBank/DDBJ databases">
        <authorList>
            <person name="Kallberg Y."/>
            <person name="Tangrot J."/>
            <person name="Rosling A."/>
        </authorList>
    </citation>
    <scope>NUCLEOTIDE SEQUENCE</scope>
    <source>
        <strain evidence="1">MA461A</strain>
    </source>
</reference>
<organism evidence="1 2">
    <name type="scientific">Racocetra persica</name>
    <dbReference type="NCBI Taxonomy" id="160502"/>
    <lineage>
        <taxon>Eukaryota</taxon>
        <taxon>Fungi</taxon>
        <taxon>Fungi incertae sedis</taxon>
        <taxon>Mucoromycota</taxon>
        <taxon>Glomeromycotina</taxon>
        <taxon>Glomeromycetes</taxon>
        <taxon>Diversisporales</taxon>
        <taxon>Gigasporaceae</taxon>
        <taxon>Racocetra</taxon>
    </lineage>
</organism>
<dbReference type="Proteomes" id="UP000789920">
    <property type="component" value="Unassembled WGS sequence"/>
</dbReference>
<comment type="caution">
    <text evidence="1">The sequence shown here is derived from an EMBL/GenBank/DDBJ whole genome shotgun (WGS) entry which is preliminary data.</text>
</comment>
<keyword evidence="2" id="KW-1185">Reference proteome</keyword>
<proteinExistence type="predicted"/>
<protein>
    <submittedName>
        <fullName evidence="1">3470_t:CDS:1</fullName>
    </submittedName>
</protein>
<dbReference type="EMBL" id="CAJVQC010151331">
    <property type="protein sequence ID" value="CAG8846452.1"/>
    <property type="molecule type" value="Genomic_DNA"/>
</dbReference>
<sequence length="173" mass="20237">EIDPETILTTKPELDEFIEGAVNITNTLSSFVPILGSVTSLINDIFIIHDSAQFNKKMPRYIISRIASVEPIIKFLKLPSKYSEKLQDLQYQESFVKFQAILKKVKMFAEKVTQLRVYETFLRAICIKKEFIELMKEYDACMNDLNFTMTIVFNEQQRIDNDILMQTFTEMIK</sequence>
<evidence type="ECO:0000313" key="1">
    <source>
        <dbReference type="EMBL" id="CAG8846452.1"/>
    </source>
</evidence>